<organism evidence="2 3">
    <name type="scientific">Amycolatopsis iheyensis</name>
    <dbReference type="NCBI Taxonomy" id="2945988"/>
    <lineage>
        <taxon>Bacteria</taxon>
        <taxon>Bacillati</taxon>
        <taxon>Actinomycetota</taxon>
        <taxon>Actinomycetes</taxon>
        <taxon>Pseudonocardiales</taxon>
        <taxon>Pseudonocardiaceae</taxon>
        <taxon>Amycolatopsis</taxon>
    </lineage>
</organism>
<dbReference type="RefSeq" id="WP_257927146.1">
    <property type="nucleotide sequence ID" value="NZ_JAMXQV010000049.1"/>
</dbReference>
<keyword evidence="1" id="KW-0812">Transmembrane</keyword>
<reference evidence="2" key="1">
    <citation type="submission" date="2022-06" db="EMBL/GenBank/DDBJ databases">
        <title>Amycolatopsis iheyaensis sp. nov., a new species of the genus Amycolatopsis isolated from soil in Iheya island, Japan.</title>
        <authorList>
            <person name="Ngamcharungchit C."/>
            <person name="Kanto H."/>
            <person name="Take A."/>
            <person name="Intra B."/>
            <person name="Matsumoto A."/>
            <person name="Panbangred W."/>
            <person name="Inahashi Y."/>
        </authorList>
    </citation>
    <scope>NUCLEOTIDE SEQUENCE</scope>
    <source>
        <strain evidence="2">OK19-0408</strain>
    </source>
</reference>
<evidence type="ECO:0000313" key="2">
    <source>
        <dbReference type="EMBL" id="MCR6490577.1"/>
    </source>
</evidence>
<dbReference type="Proteomes" id="UP001144096">
    <property type="component" value="Unassembled WGS sequence"/>
</dbReference>
<sequence>MSLRHTPLVPSDQLAASRSYRQLARRGADEDFRRELSGLVPGRSLIALSRTIAAEGAVSLTGLTPPADFDRFRRVYDGEMRAMGSRGPLHSYLNITSSTPLMRSPGLWETIAHPLYVVLVAYALGGPVKIIDLRSKDTQPLDVVARDNTLHLDNSPFIDEYKVVATWTLGTAEGPSGQGLTYLPGTNKLFRNCFVESDGSVWSDEDACIFPTGARVDEVLEVQAAILGEAEPAVVHLAGLDMPCSTIFAASRVVHHRYRTAAGSPRSSLMATFHRVDDGAELLNSTESPFSPLHRFLLTGGSREAFMAAVAAEKDHLTAAMDRLIEQPELVVDARRHLLTGPARDDWYARQHRGVTLNGLRSSRMAQYPDRVGATHDWLVQRLLHDLQGPLNMPFFSDLRETRRRRARIWIREMSSDNVSKVVRTADVYSSRAAGASDRPATGTVVADLHTSILELGYMLSKAPLSGATPSGIGDEFPGSADEVVIGSLSPFVGDLEITVSWLDGTDPDSVLTATAFALLAAALGAGWFALGDAGWRLAARLRRQYLALVADSPAVEHA</sequence>
<keyword evidence="1" id="KW-1133">Transmembrane helix</keyword>
<dbReference type="AlphaFoldDB" id="A0A9X2NPJ3"/>
<dbReference type="EMBL" id="JAMXQV010000049">
    <property type="protein sequence ID" value="MCR6490577.1"/>
    <property type="molecule type" value="Genomic_DNA"/>
</dbReference>
<name>A0A9X2NPJ3_9PSEU</name>
<proteinExistence type="predicted"/>
<accession>A0A9X2NPJ3</accession>
<gene>
    <name evidence="2" type="ORF">M8542_48035</name>
</gene>
<comment type="caution">
    <text evidence="2">The sequence shown here is derived from an EMBL/GenBank/DDBJ whole genome shotgun (WGS) entry which is preliminary data.</text>
</comment>
<feature type="transmembrane region" description="Helical" evidence="1">
    <location>
        <begin position="511"/>
        <end position="531"/>
    </location>
</feature>
<keyword evidence="3" id="KW-1185">Reference proteome</keyword>
<evidence type="ECO:0000256" key="1">
    <source>
        <dbReference type="SAM" id="Phobius"/>
    </source>
</evidence>
<keyword evidence="1" id="KW-0472">Membrane</keyword>
<evidence type="ECO:0000313" key="3">
    <source>
        <dbReference type="Proteomes" id="UP001144096"/>
    </source>
</evidence>
<protein>
    <submittedName>
        <fullName evidence="2">Uncharacterized protein</fullName>
    </submittedName>
</protein>